<organism evidence="1 2">
    <name type="scientific">Melipona bicolor</name>
    <dbReference type="NCBI Taxonomy" id="60889"/>
    <lineage>
        <taxon>Eukaryota</taxon>
        <taxon>Metazoa</taxon>
        <taxon>Ecdysozoa</taxon>
        <taxon>Arthropoda</taxon>
        <taxon>Hexapoda</taxon>
        <taxon>Insecta</taxon>
        <taxon>Pterygota</taxon>
        <taxon>Neoptera</taxon>
        <taxon>Endopterygota</taxon>
        <taxon>Hymenoptera</taxon>
        <taxon>Apocrita</taxon>
        <taxon>Aculeata</taxon>
        <taxon>Apoidea</taxon>
        <taxon>Anthophila</taxon>
        <taxon>Apidae</taxon>
        <taxon>Melipona</taxon>
    </lineage>
</organism>
<dbReference type="AlphaFoldDB" id="A0AA40GB97"/>
<evidence type="ECO:0000313" key="1">
    <source>
        <dbReference type="EMBL" id="KAK1134587.1"/>
    </source>
</evidence>
<protein>
    <submittedName>
        <fullName evidence="1">Uncharacterized protein</fullName>
    </submittedName>
</protein>
<gene>
    <name evidence="1" type="ORF">K0M31_007369</name>
</gene>
<reference evidence="1" key="1">
    <citation type="submission" date="2021-10" db="EMBL/GenBank/DDBJ databases">
        <title>Melipona bicolor Genome sequencing and assembly.</title>
        <authorList>
            <person name="Araujo N.S."/>
            <person name="Arias M.C."/>
        </authorList>
    </citation>
    <scope>NUCLEOTIDE SEQUENCE</scope>
    <source>
        <strain evidence="1">USP_2M_L1-L4_2017</strain>
        <tissue evidence="1">Whole body</tissue>
    </source>
</reference>
<comment type="caution">
    <text evidence="1">The sequence shown here is derived from an EMBL/GenBank/DDBJ whole genome shotgun (WGS) entry which is preliminary data.</text>
</comment>
<name>A0AA40GB97_9HYME</name>
<dbReference type="EMBL" id="JAHYIQ010000002">
    <property type="protein sequence ID" value="KAK1134587.1"/>
    <property type="molecule type" value="Genomic_DNA"/>
</dbReference>
<evidence type="ECO:0000313" key="2">
    <source>
        <dbReference type="Proteomes" id="UP001177670"/>
    </source>
</evidence>
<proteinExistence type="predicted"/>
<keyword evidence="2" id="KW-1185">Reference proteome</keyword>
<dbReference type="Proteomes" id="UP001177670">
    <property type="component" value="Unassembled WGS sequence"/>
</dbReference>
<accession>A0AA40GB97</accession>
<sequence>METVDAHTSEQLEQRFPGTDVYHMMNEPRPQQRLNPFDTSPSVSAFELNGMHGIIGMGIADQTGPVQSNGYTRPPGPLVTV</sequence>